<protein>
    <submittedName>
        <fullName evidence="2">Glutamate--cysteine ligase</fullName>
        <ecNumber evidence="2">6.3.2.2</ecNumber>
    </submittedName>
</protein>
<evidence type="ECO:0000256" key="1">
    <source>
        <dbReference type="ARBA" id="ARBA00048819"/>
    </source>
</evidence>
<dbReference type="Proteomes" id="UP001604335">
    <property type="component" value="Unassembled WGS sequence"/>
</dbReference>
<dbReference type="RefSeq" id="WP_393010727.1">
    <property type="nucleotide sequence ID" value="NZ_JAZAQF010000017.1"/>
</dbReference>
<keyword evidence="2" id="KW-0436">Ligase</keyword>
<dbReference type="GO" id="GO:0004357">
    <property type="term" value="F:glutamate-cysteine ligase activity"/>
    <property type="evidence" value="ECO:0007669"/>
    <property type="project" value="UniProtKB-EC"/>
</dbReference>
<comment type="caution">
    <text evidence="2">The sequence shown here is derived from an EMBL/GenBank/DDBJ whole genome shotgun (WGS) entry which is preliminary data.</text>
</comment>
<dbReference type="PANTHER" id="PTHR36510">
    <property type="entry name" value="GLUTAMATE--CYSTEINE LIGASE 2-RELATED"/>
    <property type="match status" value="1"/>
</dbReference>
<dbReference type="EC" id="6.3.2.2" evidence="2"/>
<accession>A0ABW7C972</accession>
<comment type="catalytic activity">
    <reaction evidence="1">
        <text>L-cysteine + L-glutamate + ATP = gamma-L-glutamyl-L-cysteine + ADP + phosphate + H(+)</text>
        <dbReference type="Rhea" id="RHEA:13285"/>
        <dbReference type="ChEBI" id="CHEBI:15378"/>
        <dbReference type="ChEBI" id="CHEBI:29985"/>
        <dbReference type="ChEBI" id="CHEBI:30616"/>
        <dbReference type="ChEBI" id="CHEBI:35235"/>
        <dbReference type="ChEBI" id="CHEBI:43474"/>
        <dbReference type="ChEBI" id="CHEBI:58173"/>
        <dbReference type="ChEBI" id="CHEBI:456216"/>
        <dbReference type="EC" id="6.3.2.2"/>
    </reaction>
</comment>
<proteinExistence type="predicted"/>
<dbReference type="SUPFAM" id="SSF55931">
    <property type="entry name" value="Glutamine synthetase/guanido kinase"/>
    <property type="match status" value="1"/>
</dbReference>
<organism evidence="2 3">
    <name type="scientific">Limnothrix redekei LRLZ20PSL1</name>
    <dbReference type="NCBI Taxonomy" id="3112953"/>
    <lineage>
        <taxon>Bacteria</taxon>
        <taxon>Bacillati</taxon>
        <taxon>Cyanobacteriota</taxon>
        <taxon>Cyanophyceae</taxon>
        <taxon>Pseudanabaenales</taxon>
        <taxon>Pseudanabaenaceae</taxon>
        <taxon>Limnothrix</taxon>
    </lineage>
</organism>
<keyword evidence="3" id="KW-1185">Reference proteome</keyword>
<evidence type="ECO:0000313" key="3">
    <source>
        <dbReference type="Proteomes" id="UP001604335"/>
    </source>
</evidence>
<dbReference type="InterPro" id="IPR014746">
    <property type="entry name" value="Gln_synth/guanido_kin_cat_dom"/>
</dbReference>
<dbReference type="InterPro" id="IPR050141">
    <property type="entry name" value="GCL_type2/YbdK_subfam"/>
</dbReference>
<dbReference type="EMBL" id="JAZAQF010000017">
    <property type="protein sequence ID" value="MFG3816669.1"/>
    <property type="molecule type" value="Genomic_DNA"/>
</dbReference>
<sequence length="384" mass="43191">MMLSKGFEIEIYTGTHDGQIVGLSDRITANLDGFVREPDSRNVEYTTAPLCSYERLLCDLLVPRLRLRQYLKTLGPYTLVPGGTLALGGSDRFYRSDPANPYHAYIERTYGTKVVTASVHINIGIADPELLMRACRLVRVEAPLYLALSASSPFLDGEPTGFHSTRWHLFPQTPDRVPLFESHAHFIRWTEEQLELGTMQNVRHLWSSVRPNGDCRPYNLNRLELRICDPVIDPLALLAITALLEARLCQLMDDPSLDPLTASLLPAATRNDDLLSLTLANEMAVARHSLDASLRHWQDGRTIKARDWIAQLYAELRPIAKERGFSCFLSPLQRILREGNAAQQWLQQVETGHGCQAVVAQAIQEAQQWERELADQTCHGSLVA</sequence>
<dbReference type="Gene3D" id="3.30.590.20">
    <property type="match status" value="1"/>
</dbReference>
<dbReference type="InterPro" id="IPR006336">
    <property type="entry name" value="GCS2"/>
</dbReference>
<gene>
    <name evidence="2" type="primary">gshA</name>
    <name evidence="2" type="ORF">VPK24_03390</name>
</gene>
<reference evidence="3" key="1">
    <citation type="journal article" date="2024" name="Algal Res.">
        <title>Biochemical, toxicological and genomic investigation of a high-biomass producing Limnothrix strain isolated from Italian shallow drinking water reservoir.</title>
        <authorList>
            <person name="Simonazzi M."/>
            <person name="Shishido T.K."/>
            <person name="Delbaje E."/>
            <person name="Wahlsten M."/>
            <person name="Fewer D.P."/>
            <person name="Sivonen K."/>
            <person name="Pezzolesi L."/>
            <person name="Pistocchi R."/>
        </authorList>
    </citation>
    <scope>NUCLEOTIDE SEQUENCE [LARGE SCALE GENOMIC DNA]</scope>
    <source>
        <strain evidence="3">LRLZ20PSL1</strain>
    </source>
</reference>
<dbReference type="Pfam" id="PF04107">
    <property type="entry name" value="GCS2"/>
    <property type="match status" value="1"/>
</dbReference>
<evidence type="ECO:0000313" key="2">
    <source>
        <dbReference type="EMBL" id="MFG3816669.1"/>
    </source>
</evidence>
<dbReference type="PANTHER" id="PTHR36510:SF1">
    <property type="entry name" value="GLUTAMATE--CYSTEINE LIGASE 2-RELATED"/>
    <property type="match status" value="1"/>
</dbReference>
<dbReference type="InterPro" id="IPR011792">
    <property type="entry name" value="GshA_cyano"/>
</dbReference>
<dbReference type="NCBIfam" id="TIGR02048">
    <property type="entry name" value="gshA_cyano"/>
    <property type="match status" value="1"/>
</dbReference>
<name>A0ABW7C972_9CYAN</name>